<keyword evidence="3" id="KW-1185">Reference proteome</keyword>
<name>A0A2T3A8F2_9PEZI</name>
<dbReference type="OrthoDB" id="273010at2759"/>
<dbReference type="AlphaFoldDB" id="A0A2T3A8F2"/>
<evidence type="ECO:0000313" key="3">
    <source>
        <dbReference type="Proteomes" id="UP000241462"/>
    </source>
</evidence>
<dbReference type="InParanoid" id="A0A2T3A8F2"/>
<dbReference type="EMBL" id="KZ678438">
    <property type="protein sequence ID" value="PSR85720.1"/>
    <property type="molecule type" value="Genomic_DNA"/>
</dbReference>
<keyword evidence="1" id="KW-0812">Transmembrane</keyword>
<gene>
    <name evidence="2" type="ORF">BD289DRAFT_368107</name>
</gene>
<keyword evidence="1" id="KW-1133">Transmembrane helix</keyword>
<sequence length="59" mass="6339">MESFSLAAEHSGAINHVHTITISPAITSVARELRIAITVIVAGWVVVNGIRGWTARRSD</sequence>
<organism evidence="2 3">
    <name type="scientific">Coniella lustricola</name>
    <dbReference type="NCBI Taxonomy" id="2025994"/>
    <lineage>
        <taxon>Eukaryota</taxon>
        <taxon>Fungi</taxon>
        <taxon>Dikarya</taxon>
        <taxon>Ascomycota</taxon>
        <taxon>Pezizomycotina</taxon>
        <taxon>Sordariomycetes</taxon>
        <taxon>Sordariomycetidae</taxon>
        <taxon>Diaporthales</taxon>
        <taxon>Schizoparmaceae</taxon>
        <taxon>Coniella</taxon>
    </lineage>
</organism>
<protein>
    <submittedName>
        <fullName evidence="2">Uncharacterized protein</fullName>
    </submittedName>
</protein>
<feature type="transmembrane region" description="Helical" evidence="1">
    <location>
        <begin position="33"/>
        <end position="53"/>
    </location>
</feature>
<accession>A0A2T3A8F2</accession>
<evidence type="ECO:0000313" key="2">
    <source>
        <dbReference type="EMBL" id="PSR85720.1"/>
    </source>
</evidence>
<dbReference type="Proteomes" id="UP000241462">
    <property type="component" value="Unassembled WGS sequence"/>
</dbReference>
<keyword evidence="1" id="KW-0472">Membrane</keyword>
<proteinExistence type="predicted"/>
<reference evidence="2 3" key="1">
    <citation type="journal article" date="2018" name="Mycol. Prog.">
        <title>Coniella lustricola, a new species from submerged detritus.</title>
        <authorList>
            <person name="Raudabaugh D.B."/>
            <person name="Iturriaga T."/>
            <person name="Carver A."/>
            <person name="Mondo S."/>
            <person name="Pangilinan J."/>
            <person name="Lipzen A."/>
            <person name="He G."/>
            <person name="Amirebrahimi M."/>
            <person name="Grigoriev I.V."/>
            <person name="Miller A.N."/>
        </authorList>
    </citation>
    <scope>NUCLEOTIDE SEQUENCE [LARGE SCALE GENOMIC DNA]</scope>
    <source>
        <strain evidence="2 3">B22-T-1</strain>
    </source>
</reference>
<evidence type="ECO:0000256" key="1">
    <source>
        <dbReference type="SAM" id="Phobius"/>
    </source>
</evidence>